<comment type="caution">
    <text evidence="3">The sequence shown here is derived from an EMBL/GenBank/DDBJ whole genome shotgun (WGS) entry which is preliminary data.</text>
</comment>
<gene>
    <name evidence="3" type="ORF">NOSIN_02565</name>
</gene>
<keyword evidence="4" id="KW-1185">Reference proteome</keyword>
<keyword evidence="3" id="KW-0378">Hydrolase</keyword>
<dbReference type="PANTHER" id="PTHR35333">
    <property type="entry name" value="BETA-LACTAMASE"/>
    <property type="match status" value="1"/>
</dbReference>
<dbReference type="OrthoDB" id="3524371at2"/>
<evidence type="ECO:0000256" key="1">
    <source>
        <dbReference type="SAM" id="SignalP"/>
    </source>
</evidence>
<name>A0A1V3C8W5_9ACTN</name>
<evidence type="ECO:0000313" key="4">
    <source>
        <dbReference type="Proteomes" id="UP000189004"/>
    </source>
</evidence>
<proteinExistence type="predicted"/>
<dbReference type="GO" id="GO:0046677">
    <property type="term" value="P:response to antibiotic"/>
    <property type="evidence" value="ECO:0007669"/>
    <property type="project" value="InterPro"/>
</dbReference>
<evidence type="ECO:0000259" key="2">
    <source>
        <dbReference type="Pfam" id="PF13354"/>
    </source>
</evidence>
<organism evidence="3 4">
    <name type="scientific">Nocardiopsis sinuspersici</name>
    <dbReference type="NCBI Taxonomy" id="501010"/>
    <lineage>
        <taxon>Bacteria</taxon>
        <taxon>Bacillati</taxon>
        <taxon>Actinomycetota</taxon>
        <taxon>Actinomycetes</taxon>
        <taxon>Streptosporangiales</taxon>
        <taxon>Nocardiopsidaceae</taxon>
        <taxon>Nocardiopsis</taxon>
    </lineage>
</organism>
<dbReference type="InterPro" id="IPR045155">
    <property type="entry name" value="Beta-lactam_cat"/>
</dbReference>
<dbReference type="GO" id="GO:0008800">
    <property type="term" value="F:beta-lactamase activity"/>
    <property type="evidence" value="ECO:0007669"/>
    <property type="project" value="InterPro"/>
</dbReference>
<dbReference type="SUPFAM" id="SSF56601">
    <property type="entry name" value="beta-lactamase/transpeptidase-like"/>
    <property type="match status" value="1"/>
</dbReference>
<dbReference type="STRING" id="501010.NOSIN_02565"/>
<protein>
    <submittedName>
        <fullName evidence="3">Serine hydrolase</fullName>
    </submittedName>
</protein>
<evidence type="ECO:0000313" key="3">
    <source>
        <dbReference type="EMBL" id="OOC56929.1"/>
    </source>
</evidence>
<reference evidence="4" key="1">
    <citation type="submission" date="2016-08" db="EMBL/GenBank/DDBJ databases">
        <authorList>
            <person name="Tokovenko B."/>
            <person name="Kalinowski J."/>
        </authorList>
    </citation>
    <scope>NUCLEOTIDE SEQUENCE [LARGE SCALE GENOMIC DNA]</scope>
    <source>
        <strain evidence="4">UTMC102</strain>
    </source>
</reference>
<dbReference type="Proteomes" id="UP000189004">
    <property type="component" value="Unassembled WGS sequence"/>
</dbReference>
<dbReference type="AlphaFoldDB" id="A0A1V3C8W5"/>
<feature type="domain" description="Beta-lactamase class A catalytic" evidence="2">
    <location>
        <begin position="100"/>
        <end position="147"/>
    </location>
</feature>
<dbReference type="Pfam" id="PF13354">
    <property type="entry name" value="Beta-lactamase2"/>
    <property type="match status" value="2"/>
</dbReference>
<feature type="domain" description="Beta-lactamase class A catalytic" evidence="2">
    <location>
        <begin position="154"/>
        <end position="292"/>
    </location>
</feature>
<sequence>MPRRRPPAETRTWSALTTAVVLVALMALALPGATSAAGSVPPEPDPALVRALLSEEIPPLVPFAPRTGPATGGQGLTPAQREELTARIGALSDEYDADFGVAVQDLRTGATFSHNAHQQFPTASTVKLTILAMLLLRAQEEGRDLTEAERAQVSVMIRYSDNEVTDGLYSRIGFTDGFVHGSEVLGFTGTDPHPRGVWGATMTTAADQVRLLRALYCEESPLSQESRDYARGLMESVAPEQAWGVSAGADPDDVVGLKNGWTPRESNGGLWNVNSVGYVAGSGHEYLIAVLTDGSAGYATGVALVEELASTVTGALEEPLILEESVR</sequence>
<accession>A0A1V3C8W5</accession>
<feature type="signal peptide" evidence="1">
    <location>
        <begin position="1"/>
        <end position="36"/>
    </location>
</feature>
<dbReference type="Gene3D" id="3.40.710.10">
    <property type="entry name" value="DD-peptidase/beta-lactamase superfamily"/>
    <property type="match status" value="1"/>
</dbReference>
<feature type="chain" id="PRO_5013070272" evidence="1">
    <location>
        <begin position="37"/>
        <end position="327"/>
    </location>
</feature>
<dbReference type="PANTHER" id="PTHR35333:SF3">
    <property type="entry name" value="BETA-LACTAMASE-TYPE TRANSPEPTIDASE FOLD CONTAINING PROTEIN"/>
    <property type="match status" value="1"/>
</dbReference>
<dbReference type="GO" id="GO:0030655">
    <property type="term" value="P:beta-lactam antibiotic catabolic process"/>
    <property type="evidence" value="ECO:0007669"/>
    <property type="project" value="InterPro"/>
</dbReference>
<keyword evidence="1" id="KW-0732">Signal</keyword>
<dbReference type="EMBL" id="MCOK01000001">
    <property type="protein sequence ID" value="OOC56929.1"/>
    <property type="molecule type" value="Genomic_DNA"/>
</dbReference>
<dbReference type="InterPro" id="IPR012338">
    <property type="entry name" value="Beta-lactam/transpept-like"/>
</dbReference>
<dbReference type="InterPro" id="IPR000871">
    <property type="entry name" value="Beta-lactam_class-A"/>
</dbReference>